<protein>
    <recommendedName>
        <fullName evidence="6">GST C-terminal domain-containing protein</fullName>
    </recommendedName>
</protein>
<feature type="region of interest" description="Disordered" evidence="2">
    <location>
        <begin position="1"/>
        <end position="30"/>
    </location>
</feature>
<dbReference type="STRING" id="7739.C3YS14"/>
<accession>C3YS14</accession>
<sequence>MSHPSIDGTALPAEDKEQNGTHRKKLLLEKPRAEEVNKQLERKFQALKGITLYDSPSSPCSRRVRMVLIDKEIPYQTVEVDLLKGEQIHPAFLKLNPNGKVPVLTIFNIELRSRASTPVHSVSELLRHTIPPVDDVEPLDCSRNRPIECITTTGELCYEGLALSHRGRTVLLETKRRPPPTPTVPLNLLEFSRPSRSRETPVISRDNHSYISGAAATYTSGTFFSAFLLFTIDNTRKPAPAGLPNCVLYESNIITEFLDTVIPNVHYGEHALYPTDPWERAKVKMWQDWELGLTDLDFFSITEITLYPRLHQCGSAGLPIQSSVFPNISRYLGNLWYRGAVRKSEPMKQWVEKLTLSVVPGILVKMGNFRSGKKVKRFSGSTVLSSVFKVASQTRTMDREMLKREGEVMEEEFLVHHYSTAAEPLQVQLLLMEKGAKYKTMKRGFVEMIGRPHGSGGRFRVRHGNRILKGSRGVLEYVDSVTGVDLTSPALYPKDPLLRAKCQQWQAWEQDFYCQDLVYLLERKVVAQKLHDRYDMTNLDELLALQSDVRFLATFHHIMKLYMSRVVRGSDMWGKLGKMYGHLVEGDAVRVGNVVMYMELIRRRLEYLDRYLKNKDYLVGDMLTFADICVYCRLLFLPGTGVHLSEKLYPNLTAWMEGLRQRENFGKIAEEVETNLGKFFSAEAS</sequence>
<dbReference type="Pfam" id="PF00043">
    <property type="entry name" value="GST_C"/>
    <property type="match status" value="1"/>
</dbReference>
<dbReference type="InterPro" id="IPR036282">
    <property type="entry name" value="Glutathione-S-Trfase_C_sf"/>
</dbReference>
<dbReference type="InterPro" id="IPR004046">
    <property type="entry name" value="GST_C"/>
</dbReference>
<dbReference type="SUPFAM" id="SSF47616">
    <property type="entry name" value="GST C-terminal domain-like"/>
    <property type="match status" value="2"/>
</dbReference>
<feature type="compositionally biased region" description="Basic and acidic residues" evidence="2">
    <location>
        <begin position="13"/>
        <end position="30"/>
    </location>
</feature>
<evidence type="ECO:0000313" key="5">
    <source>
        <dbReference type="EMBL" id="EEN56919.1"/>
    </source>
</evidence>
<dbReference type="InterPro" id="IPR036249">
    <property type="entry name" value="Thioredoxin-like_sf"/>
</dbReference>
<dbReference type="PANTHER" id="PTHR44051:SF8">
    <property type="entry name" value="GLUTATHIONE S-TRANSFERASE GSTA"/>
    <property type="match status" value="1"/>
</dbReference>
<comment type="similarity">
    <text evidence="1">Belongs to the GST superfamily.</text>
</comment>
<dbReference type="AlphaFoldDB" id="C3YS14"/>
<dbReference type="InterPro" id="IPR004045">
    <property type="entry name" value="Glutathione_S-Trfase_N"/>
</dbReference>
<dbReference type="InterPro" id="IPR010987">
    <property type="entry name" value="Glutathione-S-Trfase_C-like"/>
</dbReference>
<dbReference type="Gene3D" id="1.20.1050.10">
    <property type="match status" value="1"/>
</dbReference>
<feature type="domain" description="GST N-terminal" evidence="3">
    <location>
        <begin position="48"/>
        <end position="134"/>
    </location>
</feature>
<proteinExistence type="inferred from homology"/>
<dbReference type="PROSITE" id="PS50405">
    <property type="entry name" value="GST_CTER"/>
    <property type="match status" value="1"/>
</dbReference>
<evidence type="ECO:0000259" key="4">
    <source>
        <dbReference type="PROSITE" id="PS50405"/>
    </source>
</evidence>
<dbReference type="SUPFAM" id="SSF52833">
    <property type="entry name" value="Thioredoxin-like"/>
    <property type="match status" value="1"/>
</dbReference>
<gene>
    <name evidence="5" type="ORF">BRAFLDRAFT_121107</name>
</gene>
<evidence type="ECO:0000256" key="1">
    <source>
        <dbReference type="ARBA" id="ARBA00007409"/>
    </source>
</evidence>
<dbReference type="PANTHER" id="PTHR44051">
    <property type="entry name" value="GLUTATHIONE S-TRANSFERASE-RELATED"/>
    <property type="match status" value="1"/>
</dbReference>
<evidence type="ECO:0008006" key="6">
    <source>
        <dbReference type="Google" id="ProtNLM"/>
    </source>
</evidence>
<dbReference type="Gene3D" id="3.40.30.10">
    <property type="entry name" value="Glutaredoxin"/>
    <property type="match status" value="1"/>
</dbReference>
<evidence type="ECO:0000256" key="2">
    <source>
        <dbReference type="SAM" id="MobiDB-lite"/>
    </source>
</evidence>
<evidence type="ECO:0000259" key="3">
    <source>
        <dbReference type="PROSITE" id="PS50404"/>
    </source>
</evidence>
<dbReference type="PROSITE" id="PS50404">
    <property type="entry name" value="GST_NTER"/>
    <property type="match status" value="1"/>
</dbReference>
<organism>
    <name type="scientific">Branchiostoma floridae</name>
    <name type="common">Florida lancelet</name>
    <name type="synonym">Amphioxus</name>
    <dbReference type="NCBI Taxonomy" id="7739"/>
    <lineage>
        <taxon>Eukaryota</taxon>
        <taxon>Metazoa</taxon>
        <taxon>Chordata</taxon>
        <taxon>Cephalochordata</taxon>
        <taxon>Leptocardii</taxon>
        <taxon>Amphioxiformes</taxon>
        <taxon>Branchiostomatidae</taxon>
        <taxon>Branchiostoma</taxon>
    </lineage>
</organism>
<reference evidence="5" key="1">
    <citation type="journal article" date="2008" name="Nature">
        <title>The amphioxus genome and the evolution of the chordate karyotype.</title>
        <authorList>
            <consortium name="US DOE Joint Genome Institute (JGI-PGF)"/>
            <person name="Putnam N.H."/>
            <person name="Butts T."/>
            <person name="Ferrier D.E.K."/>
            <person name="Furlong R.F."/>
            <person name="Hellsten U."/>
            <person name="Kawashima T."/>
            <person name="Robinson-Rechavi M."/>
            <person name="Shoguchi E."/>
            <person name="Terry A."/>
            <person name="Yu J.-K."/>
            <person name="Benito-Gutierrez E.L."/>
            <person name="Dubchak I."/>
            <person name="Garcia-Fernandez J."/>
            <person name="Gibson-Brown J.J."/>
            <person name="Grigoriev I.V."/>
            <person name="Horton A.C."/>
            <person name="de Jong P.J."/>
            <person name="Jurka J."/>
            <person name="Kapitonov V.V."/>
            <person name="Kohara Y."/>
            <person name="Kuroki Y."/>
            <person name="Lindquist E."/>
            <person name="Lucas S."/>
            <person name="Osoegawa K."/>
            <person name="Pennacchio L.A."/>
            <person name="Salamov A.A."/>
            <person name="Satou Y."/>
            <person name="Sauka-Spengler T."/>
            <person name="Schmutz J."/>
            <person name="Shin-I T."/>
            <person name="Toyoda A."/>
            <person name="Bronner-Fraser M."/>
            <person name="Fujiyama A."/>
            <person name="Holland L.Z."/>
            <person name="Holland P.W.H."/>
            <person name="Satoh N."/>
            <person name="Rokhsar D.S."/>
        </authorList>
    </citation>
    <scope>NUCLEOTIDE SEQUENCE [LARGE SCALE GENOMIC DNA]</scope>
    <source>
        <strain evidence="5">S238N-H82</strain>
        <tissue evidence="5">Testes</tissue>
    </source>
</reference>
<dbReference type="InParanoid" id="C3YS14"/>
<feature type="domain" description="GST C-terminal" evidence="4">
    <location>
        <begin position="532"/>
        <end position="676"/>
    </location>
</feature>
<dbReference type="EMBL" id="GG666548">
    <property type="protein sequence ID" value="EEN56919.1"/>
    <property type="molecule type" value="Genomic_DNA"/>
</dbReference>
<name>C3YS14_BRAFL</name>
<dbReference type="Pfam" id="PF13409">
    <property type="entry name" value="GST_N_2"/>
    <property type="match status" value="1"/>
</dbReference>
<dbReference type="CDD" id="cd00570">
    <property type="entry name" value="GST_N_family"/>
    <property type="match status" value="1"/>
</dbReference>